<dbReference type="Pfam" id="PF17164">
    <property type="entry name" value="DUF5122"/>
    <property type="match status" value="1"/>
</dbReference>
<dbReference type="Gene3D" id="2.80.10.50">
    <property type="match status" value="2"/>
</dbReference>
<name>A0A0A6D614_9PSED</name>
<comment type="caution">
    <text evidence="1">The sequence shown here is derived from an EMBL/GenBank/DDBJ whole genome shotgun (WGS) entry which is preliminary data.</text>
</comment>
<dbReference type="Proteomes" id="UP000030564">
    <property type="component" value="Unassembled WGS sequence"/>
</dbReference>
<reference evidence="1 2" key="1">
    <citation type="submission" date="2014-10" db="EMBL/GenBank/DDBJ databases">
        <title>Draft genome sequence of Pseudomonas chlororaphis EA105.</title>
        <authorList>
            <person name="McCully L.M."/>
            <person name="Bitzer A.S."/>
            <person name="Spence C."/>
            <person name="Bais H."/>
            <person name="Silby M.W."/>
        </authorList>
    </citation>
    <scope>NUCLEOTIDE SEQUENCE [LARGE SCALE GENOMIC DNA]</scope>
    <source>
        <strain evidence="1 2">EA105</strain>
    </source>
</reference>
<dbReference type="InterPro" id="IPR013431">
    <property type="entry name" value="Delta_60_rpt"/>
</dbReference>
<dbReference type="OrthoDB" id="6973234at2"/>
<dbReference type="EMBL" id="JSFK01000050">
    <property type="protein sequence ID" value="KHA70039.1"/>
    <property type="molecule type" value="Genomic_DNA"/>
</dbReference>
<evidence type="ECO:0000313" key="1">
    <source>
        <dbReference type="EMBL" id="KHA70039.1"/>
    </source>
</evidence>
<sequence>MSNIINSANVEALDPTFGSDESGVSWLKNPDGASGFVWGITVAPDNKLLIAGRVGKRFSIVRLKTDGRQDPDFGDQGSVIGEFAVGDLSMGRGVRVLKDKTILLEGWFEYDPSSPSLRGLALFDDKGMPVKAFGNDGVLIVDPISTPAYRLSKEEIATKDASTSREGGHSIELPDGKLMIISNHLYSFTDNIGLLVRLEKNGSLDMDFHEKGYVAVQYLANYTEASSLIRLQDGSFAVGGSTIVADKMMPLIARFNAQGEIIKEFGDKGFVVIEIEQQRGDTSQLIELPDGNILGIGSTSSNAIQSGLMFCIDNKGALVSSFNQGEPLITAYPQAPMGIQWLQGTLRQGKHIMVIANTLGEENSKTIVAKFDLDGVQDCNFADKGFLSINLTDVLDLGVSIATQNDQIIGAGTSLPHADGVRGFVFRCSELI</sequence>
<dbReference type="SUPFAM" id="SSF63829">
    <property type="entry name" value="Calcium-dependent phosphotriesterase"/>
    <property type="match status" value="1"/>
</dbReference>
<protein>
    <recommendedName>
        <fullName evidence="3">Delta-60 repeat domain-containing protein</fullName>
    </recommendedName>
</protein>
<evidence type="ECO:0000313" key="2">
    <source>
        <dbReference type="Proteomes" id="UP000030564"/>
    </source>
</evidence>
<gene>
    <name evidence="1" type="ORF">NZ35_27760</name>
</gene>
<proteinExistence type="predicted"/>
<dbReference type="NCBIfam" id="TIGR02608">
    <property type="entry name" value="delta_60_rpt"/>
    <property type="match status" value="2"/>
</dbReference>
<evidence type="ECO:0008006" key="3">
    <source>
        <dbReference type="Google" id="ProtNLM"/>
    </source>
</evidence>
<organism evidence="1 2">
    <name type="scientific">Pseudomonas chlororaphis</name>
    <dbReference type="NCBI Taxonomy" id="587753"/>
    <lineage>
        <taxon>Bacteria</taxon>
        <taxon>Pseudomonadati</taxon>
        <taxon>Pseudomonadota</taxon>
        <taxon>Gammaproteobacteria</taxon>
        <taxon>Pseudomonadales</taxon>
        <taxon>Pseudomonadaceae</taxon>
        <taxon>Pseudomonas</taxon>
    </lineage>
</organism>
<dbReference type="AlphaFoldDB" id="A0A0A6D614"/>
<dbReference type="PATRIC" id="fig|587753.9.peg.5107"/>
<accession>A0A0A6D614</accession>